<evidence type="ECO:0000256" key="1">
    <source>
        <dbReference type="ARBA" id="ARBA00004141"/>
    </source>
</evidence>
<dbReference type="PANTHER" id="PTHR31465">
    <property type="entry name" value="PROTEIN RTA1-RELATED"/>
    <property type="match status" value="1"/>
</dbReference>
<feature type="transmembrane region" description="Helical" evidence="5">
    <location>
        <begin position="218"/>
        <end position="240"/>
    </location>
</feature>
<evidence type="ECO:0000256" key="3">
    <source>
        <dbReference type="ARBA" id="ARBA00022989"/>
    </source>
</evidence>
<keyword evidence="3 5" id="KW-1133">Transmembrane helix</keyword>
<evidence type="ECO:0000256" key="5">
    <source>
        <dbReference type="SAM" id="Phobius"/>
    </source>
</evidence>
<dbReference type="RefSeq" id="XP_056546948.1">
    <property type="nucleotide sequence ID" value="XM_056683342.1"/>
</dbReference>
<feature type="transmembrane region" description="Helical" evidence="5">
    <location>
        <begin position="138"/>
        <end position="161"/>
    </location>
</feature>
<evidence type="ECO:0008006" key="8">
    <source>
        <dbReference type="Google" id="ProtNLM"/>
    </source>
</evidence>
<reference evidence="6" key="2">
    <citation type="journal article" date="2023" name="IMA Fungus">
        <title>Comparative genomic study of the Penicillium genus elucidates a diverse pangenome and 15 lateral gene transfer events.</title>
        <authorList>
            <person name="Petersen C."/>
            <person name="Sorensen T."/>
            <person name="Nielsen M.R."/>
            <person name="Sondergaard T.E."/>
            <person name="Sorensen J.L."/>
            <person name="Fitzpatrick D.A."/>
            <person name="Frisvad J.C."/>
            <person name="Nielsen K.L."/>
        </authorList>
    </citation>
    <scope>NUCLEOTIDE SEQUENCE</scope>
    <source>
        <strain evidence="6">IBT 26290</strain>
    </source>
</reference>
<gene>
    <name evidence="6" type="ORF">N7482_001217</name>
</gene>
<proteinExistence type="predicted"/>
<dbReference type="AlphaFoldDB" id="A0A9W9LTD2"/>
<dbReference type="GeneID" id="81422518"/>
<protein>
    <recommendedName>
        <fullName evidence="8">RTA1 like protein</fullName>
    </recommendedName>
</protein>
<feature type="transmembrane region" description="Helical" evidence="5">
    <location>
        <begin position="64"/>
        <end position="85"/>
    </location>
</feature>
<sequence>RTQGLAQSFPPFNLYNLYPENSAAMEFTFYYYAPSTAAAVIFTVLFGLSSLVHLYQLVRTRTWFMIPFFIGVNLETVGYVGRLLSSFESPDFTQGPYIMQSALILIAPAFLAASIYMTLGRIIFMLDAENSSIIKLRWLTKIFVAGDVLSFLMQASGAGIMVQNSNPSIGEHIIIGGLFVQIIFFGLFSISAVVFQTRVNKKPTSRSIELKGLWTRHMIALYTTSVLILVRSVIRVAEYLQGYDGYLMRNEVFIYVFDALLMFITALVLQYQHPSEINCLLGRGDKYSEKIVWTRKFIPISTREMTRSEEV</sequence>
<evidence type="ECO:0000256" key="4">
    <source>
        <dbReference type="ARBA" id="ARBA00023136"/>
    </source>
</evidence>
<feature type="transmembrane region" description="Helical" evidence="5">
    <location>
        <begin position="173"/>
        <end position="197"/>
    </location>
</feature>
<keyword evidence="7" id="KW-1185">Reference proteome</keyword>
<feature type="transmembrane region" description="Helical" evidence="5">
    <location>
        <begin position="29"/>
        <end position="52"/>
    </location>
</feature>
<dbReference type="PANTHER" id="PTHR31465:SF35">
    <property type="entry name" value="RTA1 DOMAIN PROTEIN-RELATED"/>
    <property type="match status" value="1"/>
</dbReference>
<feature type="non-terminal residue" evidence="6">
    <location>
        <position position="311"/>
    </location>
</feature>
<comment type="subcellular location">
    <subcellularLocation>
        <location evidence="1">Membrane</location>
        <topology evidence="1">Multi-pass membrane protein</topology>
    </subcellularLocation>
</comment>
<reference evidence="6" key="1">
    <citation type="submission" date="2022-11" db="EMBL/GenBank/DDBJ databases">
        <authorList>
            <person name="Petersen C."/>
        </authorList>
    </citation>
    <scope>NUCLEOTIDE SEQUENCE</scope>
    <source>
        <strain evidence="6">IBT 26290</strain>
    </source>
</reference>
<evidence type="ECO:0000313" key="7">
    <source>
        <dbReference type="Proteomes" id="UP001149163"/>
    </source>
</evidence>
<dbReference type="EMBL" id="JAPQKN010000001">
    <property type="protein sequence ID" value="KAJ5175340.1"/>
    <property type="molecule type" value="Genomic_DNA"/>
</dbReference>
<accession>A0A9W9LTD2</accession>
<comment type="caution">
    <text evidence="6">The sequence shown here is derived from an EMBL/GenBank/DDBJ whole genome shotgun (WGS) entry which is preliminary data.</text>
</comment>
<keyword evidence="4 5" id="KW-0472">Membrane</keyword>
<dbReference type="InterPro" id="IPR007568">
    <property type="entry name" value="RTA1"/>
</dbReference>
<keyword evidence="2 5" id="KW-0812">Transmembrane</keyword>
<feature type="transmembrane region" description="Helical" evidence="5">
    <location>
        <begin position="97"/>
        <end position="117"/>
    </location>
</feature>
<organism evidence="6 7">
    <name type="scientific">Penicillium canariense</name>
    <dbReference type="NCBI Taxonomy" id="189055"/>
    <lineage>
        <taxon>Eukaryota</taxon>
        <taxon>Fungi</taxon>
        <taxon>Dikarya</taxon>
        <taxon>Ascomycota</taxon>
        <taxon>Pezizomycotina</taxon>
        <taxon>Eurotiomycetes</taxon>
        <taxon>Eurotiomycetidae</taxon>
        <taxon>Eurotiales</taxon>
        <taxon>Aspergillaceae</taxon>
        <taxon>Penicillium</taxon>
    </lineage>
</organism>
<feature type="transmembrane region" description="Helical" evidence="5">
    <location>
        <begin position="252"/>
        <end position="271"/>
    </location>
</feature>
<evidence type="ECO:0000256" key="2">
    <source>
        <dbReference type="ARBA" id="ARBA00022692"/>
    </source>
</evidence>
<dbReference type="GO" id="GO:0016020">
    <property type="term" value="C:membrane"/>
    <property type="evidence" value="ECO:0007669"/>
    <property type="project" value="UniProtKB-SubCell"/>
</dbReference>
<dbReference type="Pfam" id="PF04479">
    <property type="entry name" value="RTA1"/>
    <property type="match status" value="1"/>
</dbReference>
<dbReference type="OrthoDB" id="3358017at2759"/>
<name>A0A9W9LTD2_9EURO</name>
<dbReference type="Proteomes" id="UP001149163">
    <property type="component" value="Unassembled WGS sequence"/>
</dbReference>
<evidence type="ECO:0000313" key="6">
    <source>
        <dbReference type="EMBL" id="KAJ5175340.1"/>
    </source>
</evidence>